<reference evidence="2" key="1">
    <citation type="journal article" date="2019" name="Int. J. Syst. Evol. Microbiol.">
        <title>The Global Catalogue of Microorganisms (GCM) 10K type strain sequencing project: providing services to taxonomists for standard genome sequencing and annotation.</title>
        <authorList>
            <consortium name="The Broad Institute Genomics Platform"/>
            <consortium name="The Broad Institute Genome Sequencing Center for Infectious Disease"/>
            <person name="Wu L."/>
            <person name="Ma J."/>
        </authorList>
    </citation>
    <scope>NUCLEOTIDE SEQUENCE [LARGE SCALE GENOMIC DNA]</scope>
    <source>
        <strain evidence="2">KCTC 62102</strain>
    </source>
</reference>
<evidence type="ECO:0008006" key="3">
    <source>
        <dbReference type="Google" id="ProtNLM"/>
    </source>
</evidence>
<sequence length="123" mass="13116">MAVSDHLGAVVKAYPQARIVAFADLSSRMVLASHGNQAVTQEKLDALCEQARIAFDDPLFSLSVEAFGEPHAAVVMALDGVQVFLRSESEPADALVCVCDQTIDLPGFVAKIRETLEKITAGT</sequence>
<protein>
    <recommendedName>
        <fullName evidence="3">Roadblock/LC7 domain-containing protein</fullName>
    </recommendedName>
</protein>
<dbReference type="EMBL" id="JBHRSM010000055">
    <property type="protein sequence ID" value="MFC3088728.1"/>
    <property type="molecule type" value="Genomic_DNA"/>
</dbReference>
<gene>
    <name evidence="1" type="ORF">ACFOD6_22030</name>
</gene>
<dbReference type="Proteomes" id="UP001595445">
    <property type="component" value="Unassembled WGS sequence"/>
</dbReference>
<evidence type="ECO:0000313" key="2">
    <source>
        <dbReference type="Proteomes" id="UP001595445"/>
    </source>
</evidence>
<accession>A0ABV7E020</accession>
<organism evidence="1 2">
    <name type="scientific">Tabrizicola soli</name>
    <dbReference type="NCBI Taxonomy" id="2185115"/>
    <lineage>
        <taxon>Bacteria</taxon>
        <taxon>Pseudomonadati</taxon>
        <taxon>Pseudomonadota</taxon>
        <taxon>Alphaproteobacteria</taxon>
        <taxon>Rhodobacterales</taxon>
        <taxon>Paracoccaceae</taxon>
        <taxon>Tabrizicola</taxon>
    </lineage>
</organism>
<proteinExistence type="predicted"/>
<name>A0ABV7E020_9RHOB</name>
<evidence type="ECO:0000313" key="1">
    <source>
        <dbReference type="EMBL" id="MFC3088728.1"/>
    </source>
</evidence>
<comment type="caution">
    <text evidence="1">The sequence shown here is derived from an EMBL/GenBank/DDBJ whole genome shotgun (WGS) entry which is preliminary data.</text>
</comment>
<dbReference type="RefSeq" id="WP_197643660.1">
    <property type="nucleotide sequence ID" value="NZ_JAEACP010000009.1"/>
</dbReference>
<keyword evidence="2" id="KW-1185">Reference proteome</keyword>